<evidence type="ECO:0000256" key="4">
    <source>
        <dbReference type="ARBA" id="ARBA00023002"/>
    </source>
</evidence>
<evidence type="ECO:0000256" key="3">
    <source>
        <dbReference type="ARBA" id="ARBA00022827"/>
    </source>
</evidence>
<evidence type="ECO:0000256" key="5">
    <source>
        <dbReference type="ARBA" id="ARBA00023284"/>
    </source>
</evidence>
<feature type="region of interest" description="Disordered" evidence="6">
    <location>
        <begin position="358"/>
        <end position="405"/>
    </location>
</feature>
<dbReference type="Proteomes" id="UP000749311">
    <property type="component" value="Unassembled WGS sequence"/>
</dbReference>
<feature type="domain" description="FAD/NAD(P)-binding" evidence="7">
    <location>
        <begin position="1"/>
        <end position="302"/>
    </location>
</feature>
<dbReference type="PANTHER" id="PTHR43429">
    <property type="entry name" value="PYRIDINE NUCLEOTIDE-DISULFIDE OXIDOREDUCTASE DOMAIN-CONTAINING"/>
    <property type="match status" value="1"/>
</dbReference>
<name>A0ABX0SG52_9ACTN</name>
<dbReference type="Gene3D" id="3.50.50.60">
    <property type="entry name" value="FAD/NAD(P)-binding domain"/>
    <property type="match status" value="2"/>
</dbReference>
<evidence type="ECO:0000313" key="9">
    <source>
        <dbReference type="Proteomes" id="UP000749311"/>
    </source>
</evidence>
<evidence type="ECO:0000256" key="1">
    <source>
        <dbReference type="ARBA" id="ARBA00001974"/>
    </source>
</evidence>
<accession>A0ABX0SG52</accession>
<comment type="cofactor">
    <cofactor evidence="1">
        <name>FAD</name>
        <dbReference type="ChEBI" id="CHEBI:57692"/>
    </cofactor>
</comment>
<evidence type="ECO:0000256" key="6">
    <source>
        <dbReference type="SAM" id="MobiDB-lite"/>
    </source>
</evidence>
<dbReference type="PROSITE" id="PS51257">
    <property type="entry name" value="PROKAR_LIPOPROTEIN"/>
    <property type="match status" value="1"/>
</dbReference>
<keyword evidence="3" id="KW-0274">FAD</keyword>
<dbReference type="Pfam" id="PF07992">
    <property type="entry name" value="Pyr_redox_2"/>
    <property type="match status" value="1"/>
</dbReference>
<dbReference type="RefSeq" id="WP_167165121.1">
    <property type="nucleotide sequence ID" value="NZ_BAAAOO010000002.1"/>
</dbReference>
<comment type="caution">
    <text evidence="8">The sequence shown here is derived from an EMBL/GenBank/DDBJ whole genome shotgun (WGS) entry which is preliminary data.</text>
</comment>
<feature type="compositionally biased region" description="Low complexity" evidence="6">
    <location>
        <begin position="361"/>
        <end position="378"/>
    </location>
</feature>
<keyword evidence="5" id="KW-0676">Redox-active center</keyword>
<protein>
    <submittedName>
        <fullName evidence="8">NADPH-dependent 2,4-dienoyl-CoA reductase/sulfur reductase-like enzyme</fullName>
    </submittedName>
</protein>
<feature type="compositionally biased region" description="Polar residues" evidence="6">
    <location>
        <begin position="379"/>
        <end position="402"/>
    </location>
</feature>
<reference evidence="8 9" key="1">
    <citation type="submission" date="2020-02" db="EMBL/GenBank/DDBJ databases">
        <title>Sequencing the genomes of 1000 actinobacteria strains.</title>
        <authorList>
            <person name="Klenk H.-P."/>
        </authorList>
    </citation>
    <scope>NUCLEOTIDE SEQUENCE [LARGE SCALE GENOMIC DNA]</scope>
    <source>
        <strain evidence="8 9">DSM 19609</strain>
    </source>
</reference>
<dbReference type="InterPro" id="IPR050260">
    <property type="entry name" value="FAD-bd_OxRdtase"/>
</dbReference>
<evidence type="ECO:0000259" key="7">
    <source>
        <dbReference type="Pfam" id="PF07992"/>
    </source>
</evidence>
<keyword evidence="4" id="KW-0560">Oxidoreductase</keyword>
<dbReference type="PRINTS" id="PR00469">
    <property type="entry name" value="PNDRDTASEII"/>
</dbReference>
<gene>
    <name evidence="8" type="ORF">FB473_000835</name>
</gene>
<evidence type="ECO:0000256" key="2">
    <source>
        <dbReference type="ARBA" id="ARBA00022630"/>
    </source>
</evidence>
<dbReference type="InterPro" id="IPR023753">
    <property type="entry name" value="FAD/NAD-binding_dom"/>
</dbReference>
<dbReference type="InterPro" id="IPR036188">
    <property type="entry name" value="FAD/NAD-bd_sf"/>
</dbReference>
<evidence type="ECO:0000313" key="8">
    <source>
        <dbReference type="EMBL" id="NIH56190.1"/>
    </source>
</evidence>
<dbReference type="EMBL" id="JAAMOZ010000001">
    <property type="protein sequence ID" value="NIH56190.1"/>
    <property type="molecule type" value="Genomic_DNA"/>
</dbReference>
<keyword evidence="2" id="KW-0285">Flavoprotein</keyword>
<proteinExistence type="predicted"/>
<organism evidence="8 9">
    <name type="scientific">Brooklawnia cerclae</name>
    <dbReference type="NCBI Taxonomy" id="349934"/>
    <lineage>
        <taxon>Bacteria</taxon>
        <taxon>Bacillati</taxon>
        <taxon>Actinomycetota</taxon>
        <taxon>Actinomycetes</taxon>
        <taxon>Propionibacteriales</taxon>
        <taxon>Propionibacteriaceae</taxon>
        <taxon>Brooklawnia</taxon>
    </lineage>
</organism>
<dbReference type="PRINTS" id="PR00368">
    <property type="entry name" value="FADPNR"/>
</dbReference>
<dbReference type="SUPFAM" id="SSF51905">
    <property type="entry name" value="FAD/NAD(P)-binding domain"/>
    <property type="match status" value="1"/>
</dbReference>
<sequence>MRVVIIGGSHAGISCALRVREEYPDAEVVMYESQGSIGFIAQSIPLYLRGDKHFEKLKSYTDVPALERHGVVVRINTEIRGVDTDAKTLEVVPAGGVQFTDRYDKLVLATGSYPSIPLAFGSYRDSLYLVKNYEHATRIKELMESAKRIVIIGGGAIGVEVARALLHKNVPTTLLQSHATILDRYVDDEVNIDIIDSLRSAGLDVHTEALVTEFEEVLGPDGRRQVMAKTSDGRAFSGDGIIYATGFRPNSFLLGGKAELGDKGAIVVDDYMRTSIPDVFAVGDCSTTNLTNVARPVYVPHASDAFRQGEIAAINLVGPRQKINPSQGTYNLNIGSRTMCISGITYKRAIEEGLTQRLPPTATSSSTSTTSCHAQTATRTPTTRFGSSTRRGLTRFSGSNSAVRRPTCHRTPISCHWRSSAV</sequence>
<keyword evidence="9" id="KW-1185">Reference proteome</keyword>
<dbReference type="PANTHER" id="PTHR43429:SF1">
    <property type="entry name" value="NAD(P)H SULFUR OXIDOREDUCTASE (COA-DEPENDENT)"/>
    <property type="match status" value="1"/>
</dbReference>